<accession>F3FVY0</accession>
<proteinExistence type="predicted"/>
<sequence length="40" mass="4189">QPHPWLLLLPVIGALLVGGAGVFGTRRALNVSPLTVLREG</sequence>
<dbReference type="EMBL" id="AEAH01002469">
    <property type="protein sequence ID" value="EGH34372.1"/>
    <property type="molecule type" value="Genomic_DNA"/>
</dbReference>
<dbReference type="AlphaFoldDB" id="F3FVY0"/>
<comment type="caution">
    <text evidence="1">The sequence shown here is derived from an EMBL/GenBank/DDBJ whole genome shotgun (WGS) entry which is preliminary data.</text>
</comment>
<feature type="non-terminal residue" evidence="1">
    <location>
        <position position="1"/>
    </location>
</feature>
<organism evidence="1 2">
    <name type="scientific">Pseudomonas syringae pv. japonica str. M301072</name>
    <dbReference type="NCBI Taxonomy" id="629262"/>
    <lineage>
        <taxon>Bacteria</taxon>
        <taxon>Pseudomonadati</taxon>
        <taxon>Pseudomonadota</taxon>
        <taxon>Gammaproteobacteria</taxon>
        <taxon>Pseudomonadales</taxon>
        <taxon>Pseudomonadaceae</taxon>
        <taxon>Pseudomonas</taxon>
        <taxon>Pseudomonas syringae</taxon>
    </lineage>
</organism>
<gene>
    <name evidence="1" type="ORF">PSYJA_37714</name>
</gene>
<evidence type="ECO:0000313" key="2">
    <source>
        <dbReference type="Proteomes" id="UP000004471"/>
    </source>
</evidence>
<evidence type="ECO:0000313" key="1">
    <source>
        <dbReference type="EMBL" id="EGH34372.1"/>
    </source>
</evidence>
<dbReference type="HOGENOM" id="CLU_3366729_0_0_6"/>
<dbReference type="Proteomes" id="UP000004471">
    <property type="component" value="Unassembled WGS sequence"/>
</dbReference>
<protein>
    <submittedName>
        <fullName evidence="1">Uncharacterized protein</fullName>
    </submittedName>
</protein>
<name>F3FVY0_PSESX</name>
<reference evidence="1 2" key="1">
    <citation type="journal article" date="2011" name="PLoS Pathog.">
        <title>Dynamic evolution of pathogenicity revealed by sequencing and comparative genomics of 19 Pseudomonas syringae isolates.</title>
        <authorList>
            <person name="Baltrus D.A."/>
            <person name="Nishimura M.T."/>
            <person name="Romanchuk A."/>
            <person name="Chang J.H."/>
            <person name="Mukhtar M.S."/>
            <person name="Cherkis K."/>
            <person name="Roach J."/>
            <person name="Grant S.R."/>
            <person name="Jones C.D."/>
            <person name="Dangl J.L."/>
        </authorList>
    </citation>
    <scope>NUCLEOTIDE SEQUENCE [LARGE SCALE GENOMIC DNA]</scope>
    <source>
        <strain evidence="2">M301072PT</strain>
    </source>
</reference>